<organism evidence="2 3">
    <name type="scientific">Tissierella simiarum</name>
    <dbReference type="NCBI Taxonomy" id="2841534"/>
    <lineage>
        <taxon>Bacteria</taxon>
        <taxon>Bacillati</taxon>
        <taxon>Bacillota</taxon>
        <taxon>Tissierellia</taxon>
        <taxon>Tissierellales</taxon>
        <taxon>Tissierellaceae</taxon>
        <taxon>Tissierella</taxon>
    </lineage>
</organism>
<keyword evidence="1" id="KW-0472">Membrane</keyword>
<reference evidence="2 3" key="1">
    <citation type="submission" date="2021-06" db="EMBL/GenBank/DDBJ databases">
        <authorList>
            <person name="Sun Q."/>
            <person name="Li D."/>
        </authorList>
    </citation>
    <scope>NUCLEOTIDE SEQUENCE [LARGE SCALE GENOMIC DNA]</scope>
    <source>
        <strain evidence="2 3">MSJ-40</strain>
    </source>
</reference>
<evidence type="ECO:0000313" key="3">
    <source>
        <dbReference type="Proteomes" id="UP000749471"/>
    </source>
</evidence>
<proteinExistence type="predicted"/>
<keyword evidence="1" id="KW-1133">Transmembrane helix</keyword>
<dbReference type="EMBL" id="JAHLPM010000003">
    <property type="protein sequence ID" value="MBU5437258.1"/>
    <property type="molecule type" value="Genomic_DNA"/>
</dbReference>
<dbReference type="RefSeq" id="WP_216517193.1">
    <property type="nucleotide sequence ID" value="NZ_JAHLPM010000003.1"/>
</dbReference>
<name>A0ABS6E4S6_9FIRM</name>
<accession>A0ABS6E4S6</accession>
<feature type="transmembrane region" description="Helical" evidence="1">
    <location>
        <begin position="37"/>
        <end position="56"/>
    </location>
</feature>
<dbReference type="Proteomes" id="UP000749471">
    <property type="component" value="Unassembled WGS sequence"/>
</dbReference>
<gene>
    <name evidence="2" type="ORF">KQI42_04510</name>
</gene>
<keyword evidence="1" id="KW-0812">Transmembrane</keyword>
<evidence type="ECO:0000256" key="1">
    <source>
        <dbReference type="SAM" id="Phobius"/>
    </source>
</evidence>
<comment type="caution">
    <text evidence="2">The sequence shown here is derived from an EMBL/GenBank/DDBJ whole genome shotgun (WGS) entry which is preliminary data.</text>
</comment>
<keyword evidence="3" id="KW-1185">Reference proteome</keyword>
<evidence type="ECO:0000313" key="2">
    <source>
        <dbReference type="EMBL" id="MBU5437258.1"/>
    </source>
</evidence>
<protein>
    <submittedName>
        <fullName evidence="2">Zinc-ribbon domain-containing protein</fullName>
    </submittedName>
</protein>
<sequence>MDWLKKFMTGRYGGDQLSNALLLLSLLLTLVGRLTKIPLLIFISYIPLGVCFFRVFSRNISKRSMENYKFAMFMSPAYSWLKKTQNNIKESKTHTRFKCPNCKSKLRLPRGKGKVIVTCPKCKTKFDKRT</sequence>